<proteinExistence type="inferred from homology"/>
<dbReference type="InterPro" id="IPR024607">
    <property type="entry name" value="Sulfatase_CS"/>
</dbReference>
<dbReference type="Gene3D" id="3.40.720.10">
    <property type="entry name" value="Alkaline Phosphatase, subunit A"/>
    <property type="match status" value="1"/>
</dbReference>
<dbReference type="Proteomes" id="UP000547444">
    <property type="component" value="Unassembled WGS sequence"/>
</dbReference>
<dbReference type="PANTHER" id="PTHR42693:SF43">
    <property type="entry name" value="BLL2667 PROTEIN"/>
    <property type="match status" value="1"/>
</dbReference>
<reference evidence="7 8" key="1">
    <citation type="submission" date="2020-03" db="EMBL/GenBank/DDBJ databases">
        <title>Sequencing the genomes of 1000 actinobacteria strains.</title>
        <authorList>
            <person name="Klenk H.-P."/>
        </authorList>
    </citation>
    <scope>NUCLEOTIDE SEQUENCE [LARGE SCALE GENOMIC DNA]</scope>
    <source>
        <strain evidence="7 8">DSM 44556</strain>
    </source>
</reference>
<keyword evidence="3 7" id="KW-0378">Hydrolase</keyword>
<organism evidence="7 8">
    <name type="scientific">Mycolicibacterium fluoranthenivorans</name>
    <dbReference type="NCBI Taxonomy" id="258505"/>
    <lineage>
        <taxon>Bacteria</taxon>
        <taxon>Bacillati</taxon>
        <taxon>Actinomycetota</taxon>
        <taxon>Actinomycetes</taxon>
        <taxon>Mycobacteriales</taxon>
        <taxon>Mycobacteriaceae</taxon>
        <taxon>Mycolicibacterium</taxon>
    </lineage>
</organism>
<dbReference type="EC" id="3.1.6.1" evidence="7"/>
<feature type="domain" description="Sulfatase N-terminal" evidence="6">
    <location>
        <begin position="50"/>
        <end position="462"/>
    </location>
</feature>
<dbReference type="RefSeq" id="WP_167157935.1">
    <property type="nucleotide sequence ID" value="NZ_JAANOW010000001.1"/>
</dbReference>
<evidence type="ECO:0000256" key="3">
    <source>
        <dbReference type="ARBA" id="ARBA00022801"/>
    </source>
</evidence>
<name>A0A7X5ZCH6_9MYCO</name>
<evidence type="ECO:0000259" key="6">
    <source>
        <dbReference type="Pfam" id="PF00884"/>
    </source>
</evidence>
<dbReference type="InterPro" id="IPR000917">
    <property type="entry name" value="Sulfatase_N"/>
</dbReference>
<comment type="caution">
    <text evidence="7">The sequence shown here is derived from an EMBL/GenBank/DDBJ whole genome shotgun (WGS) entry which is preliminary data.</text>
</comment>
<evidence type="ECO:0000313" key="8">
    <source>
        <dbReference type="Proteomes" id="UP000547444"/>
    </source>
</evidence>
<dbReference type="GO" id="GO:0046872">
    <property type="term" value="F:metal ion binding"/>
    <property type="evidence" value="ECO:0007669"/>
    <property type="project" value="UniProtKB-KW"/>
</dbReference>
<dbReference type="GO" id="GO:0004065">
    <property type="term" value="F:arylsulfatase activity"/>
    <property type="evidence" value="ECO:0007669"/>
    <property type="project" value="UniProtKB-EC"/>
</dbReference>
<dbReference type="PROSITE" id="PS00523">
    <property type="entry name" value="SULFATASE_1"/>
    <property type="match status" value="1"/>
</dbReference>
<evidence type="ECO:0000256" key="2">
    <source>
        <dbReference type="ARBA" id="ARBA00022723"/>
    </source>
</evidence>
<evidence type="ECO:0000256" key="1">
    <source>
        <dbReference type="ARBA" id="ARBA00008779"/>
    </source>
</evidence>
<dbReference type="CDD" id="cd16025">
    <property type="entry name" value="PAS_like"/>
    <property type="match status" value="1"/>
</dbReference>
<dbReference type="PANTHER" id="PTHR42693">
    <property type="entry name" value="ARYLSULFATASE FAMILY MEMBER"/>
    <property type="match status" value="1"/>
</dbReference>
<dbReference type="EMBL" id="JAANOW010000001">
    <property type="protein sequence ID" value="NIH95084.1"/>
    <property type="molecule type" value="Genomic_DNA"/>
</dbReference>
<comment type="similarity">
    <text evidence="1">Belongs to the sulfatase family.</text>
</comment>
<feature type="region of interest" description="Disordered" evidence="5">
    <location>
        <begin position="1"/>
        <end position="38"/>
    </location>
</feature>
<protein>
    <submittedName>
        <fullName evidence="7">Arylsulfatase</fullName>
        <ecNumber evidence="7">3.1.6.1</ecNumber>
    </submittedName>
</protein>
<evidence type="ECO:0000256" key="4">
    <source>
        <dbReference type="ARBA" id="ARBA00022837"/>
    </source>
</evidence>
<dbReference type="Pfam" id="PF00884">
    <property type="entry name" value="Sulfatase"/>
    <property type="match status" value="1"/>
</dbReference>
<accession>A0A7X5ZCH6</accession>
<dbReference type="InterPro" id="IPR017850">
    <property type="entry name" value="Alkaline_phosphatase_core_sf"/>
</dbReference>
<evidence type="ECO:0000256" key="5">
    <source>
        <dbReference type="SAM" id="MobiDB-lite"/>
    </source>
</evidence>
<dbReference type="AlphaFoldDB" id="A0A7X5ZCH6"/>
<gene>
    <name evidence="7" type="ORF">FHU31_002040</name>
</gene>
<sequence>MPDEESGAAAPGDGSVLPIPPKPFDGKIGDTYADSTPEKPEMLMAPEAAPNVLVVLIDDVGFGHTSTFGGPVNTPTLQRLADDGLRYNRFHTTALCSPTRAALLTGRNHHSAHTGTIMELATGYPGYDGVIGRDTATVAETLRLRGYNTAAFGKWHNTPDYELSAAGPYDRWPTRLGFEYFYGFQGGEANQWHTPMYEGTTPIEPPDEPGWHFSEAIADRCVSWIAEQQAVAPDKPFFVYWAPGATHTPHHVAPEWADRYQGKFDHGWDEQRRLTWEKQKQLGVIPADTRLTPRPDSIPAWNSASADEKRLYARMQEVYAGFLEHVDAQVGRIVDQLEVLGLRDDTMIVYIVGDNGPSAEGSLTGTLNNMKTQQGFPDSPETMLPLIDEIGSAKHENHYPVPWAWAGSSPFQWMKQVASHFGGTRNPVVISWPKRIKDTGGLRSQFHHVIDIAPTILDVAGIVAPKTVDGVEQRAIEGVSLAYTFDDADAASRRTTQYFEMMGNRALYHEGWVAGCLHGKLPWQTTGSASFDNDTWELYDIERDFSQADDLAAQHPDKLHELQDMFLVEARKYNVLPLDDRFAERADAALRPNLLAGKTSFVYLPGTVRIPEPAAPNTKNVDHTIGVELDIPDVGADGALVSCGGEAGGYTLFIHGGHLVWEHNWFNEERYRVTSDAPIPPGHHIVSAEIRVDDATTPGTGGDVTLRLGETAIGTGRFDKQVPFRFTVNETFDVGCSLITPVSSLYQSPATFTGTIKRVLIDISGAPFIDLATRAKVAMALQ</sequence>
<keyword evidence="4" id="KW-0106">Calcium</keyword>
<dbReference type="InterPro" id="IPR050738">
    <property type="entry name" value="Sulfatase"/>
</dbReference>
<evidence type="ECO:0000313" key="7">
    <source>
        <dbReference type="EMBL" id="NIH95084.1"/>
    </source>
</evidence>
<keyword evidence="8" id="KW-1185">Reference proteome</keyword>
<dbReference type="SUPFAM" id="SSF53649">
    <property type="entry name" value="Alkaline phosphatase-like"/>
    <property type="match status" value="1"/>
</dbReference>
<keyword evidence="2" id="KW-0479">Metal-binding</keyword>
<dbReference type="Gene3D" id="3.30.1120.10">
    <property type="match status" value="1"/>
</dbReference>